<dbReference type="RefSeq" id="WP_055143360.1">
    <property type="nucleotide sequence ID" value="NZ_JXSZ01000005.1"/>
</dbReference>
<evidence type="ECO:0000313" key="2">
    <source>
        <dbReference type="Proteomes" id="UP000050454"/>
    </source>
</evidence>
<dbReference type="EMBL" id="LGTQ01000005">
    <property type="protein sequence ID" value="KPM49277.1"/>
    <property type="molecule type" value="Genomic_DNA"/>
</dbReference>
<organism evidence="1 2">
    <name type="scientific">Jiulongibacter sediminis</name>
    <dbReference type="NCBI Taxonomy" id="1605367"/>
    <lineage>
        <taxon>Bacteria</taxon>
        <taxon>Pseudomonadati</taxon>
        <taxon>Bacteroidota</taxon>
        <taxon>Cytophagia</taxon>
        <taxon>Cytophagales</taxon>
        <taxon>Leadbetterellaceae</taxon>
        <taxon>Jiulongibacter</taxon>
    </lineage>
</organism>
<reference evidence="1 2" key="1">
    <citation type="submission" date="2015-07" db="EMBL/GenBank/DDBJ databases">
        <title>The draft genome sequence of Leadbetterella sp. JN14-9.</title>
        <authorList>
            <person name="Liu Y."/>
            <person name="Du J."/>
            <person name="Shao Z."/>
        </authorList>
    </citation>
    <scope>NUCLEOTIDE SEQUENCE [LARGE SCALE GENOMIC DNA]</scope>
    <source>
        <strain evidence="1 2">JN14-9</strain>
    </source>
</reference>
<evidence type="ECO:0000313" key="1">
    <source>
        <dbReference type="EMBL" id="KPM49277.1"/>
    </source>
</evidence>
<protein>
    <recommendedName>
        <fullName evidence="3">Fumarate hydratase</fullName>
    </recommendedName>
</protein>
<accession>A0A0P7BXI2</accession>
<dbReference type="AlphaFoldDB" id="A0A0P7BXI2"/>
<proteinExistence type="predicted"/>
<dbReference type="OrthoDB" id="7064118at2"/>
<evidence type="ECO:0008006" key="3">
    <source>
        <dbReference type="Google" id="ProtNLM"/>
    </source>
</evidence>
<comment type="caution">
    <text evidence="1">The sequence shown here is derived from an EMBL/GenBank/DDBJ whole genome shotgun (WGS) entry which is preliminary data.</text>
</comment>
<gene>
    <name evidence="1" type="ORF">AFM12_01225</name>
</gene>
<dbReference type="STRING" id="1605367.AFM12_01225"/>
<sequence length="227" mass="25489">MLTAAISGDIVAYTSLNQEGRQQLESQVRHLFSDLEKAFSAYCRLIKGDYIECISEKPELGLRLGLLLKTGLKATEIDIDKYTEDSTRSKYLKEIGLRISIGVGNLDEFDRETGRVDGEAIFLSGREIANQKTFNKDRIVIKNSLFFVSENEKWENQISPVIDLIDALLNKATGKQCQVVYFKLLGMSEKEISKKLGVAQSVVNQHSTSAGWNAIDKAVIYFENLIQ</sequence>
<dbReference type="Proteomes" id="UP000050454">
    <property type="component" value="Unassembled WGS sequence"/>
</dbReference>
<keyword evidence="2" id="KW-1185">Reference proteome</keyword>
<name>A0A0P7BXI2_9BACT</name>